<keyword evidence="2" id="KW-1185">Reference proteome</keyword>
<reference evidence="2" key="1">
    <citation type="journal article" date="2023" name="Front. Plant Sci.">
        <title>Chromosomal-level genome assembly of Melastoma candidum provides insights into trichome evolution.</title>
        <authorList>
            <person name="Zhong Y."/>
            <person name="Wu W."/>
            <person name="Sun C."/>
            <person name="Zou P."/>
            <person name="Liu Y."/>
            <person name="Dai S."/>
            <person name="Zhou R."/>
        </authorList>
    </citation>
    <scope>NUCLEOTIDE SEQUENCE [LARGE SCALE GENOMIC DNA]</scope>
</reference>
<proteinExistence type="predicted"/>
<dbReference type="EMBL" id="CM042883">
    <property type="protein sequence ID" value="KAI4373343.1"/>
    <property type="molecule type" value="Genomic_DNA"/>
</dbReference>
<organism evidence="1 2">
    <name type="scientific">Melastoma candidum</name>
    <dbReference type="NCBI Taxonomy" id="119954"/>
    <lineage>
        <taxon>Eukaryota</taxon>
        <taxon>Viridiplantae</taxon>
        <taxon>Streptophyta</taxon>
        <taxon>Embryophyta</taxon>
        <taxon>Tracheophyta</taxon>
        <taxon>Spermatophyta</taxon>
        <taxon>Magnoliopsida</taxon>
        <taxon>eudicotyledons</taxon>
        <taxon>Gunneridae</taxon>
        <taxon>Pentapetalae</taxon>
        <taxon>rosids</taxon>
        <taxon>malvids</taxon>
        <taxon>Myrtales</taxon>
        <taxon>Melastomataceae</taxon>
        <taxon>Melastomatoideae</taxon>
        <taxon>Melastomateae</taxon>
        <taxon>Melastoma</taxon>
    </lineage>
</organism>
<evidence type="ECO:0000313" key="2">
    <source>
        <dbReference type="Proteomes" id="UP001057402"/>
    </source>
</evidence>
<sequence length="380" mass="43588">MAFFVDLVVLFILSGVAKALYELWLRPLRVRRMMAQQGIRGPPPHFFYGNNREVAWMKKEAREKPMNNLSHAIFPTVMPHITAWTAMYGKNYLNWHGVEAQLVISDPELIKEVLLNKEKVFHKAPATGFMKKILGDGLVTSEGDKWVSMRKLANHAFHNECLKNMVPDMASSARMMLERWKDYEGREIEVFKDLTILTSEAISRTAFGSSYMEGRIIFEMLTKLSMLAAKNAFRVQIPLIGIIWKTADQAEADRLEEGIRHAVMQVIMKREEKVKAGDIDGLGNDFLGMLVEALHDTDKSKRITIDNIVDECKTFYIAGQETTNTTLAWTMFLLAVHPDWQEKARKEVFDIFGNEDPNADGIPRLRTVRNQFHYSFDAQI</sequence>
<dbReference type="Proteomes" id="UP001057402">
    <property type="component" value="Chromosome 4"/>
</dbReference>
<gene>
    <name evidence="1" type="ORF">MLD38_011476</name>
</gene>
<protein>
    <submittedName>
        <fullName evidence="1">Uncharacterized protein</fullName>
    </submittedName>
</protein>
<accession>A0ACB9R4A9</accession>
<comment type="caution">
    <text evidence="1">The sequence shown here is derived from an EMBL/GenBank/DDBJ whole genome shotgun (WGS) entry which is preliminary data.</text>
</comment>
<evidence type="ECO:0000313" key="1">
    <source>
        <dbReference type="EMBL" id="KAI4373343.1"/>
    </source>
</evidence>
<name>A0ACB9R4A9_9MYRT</name>